<accession>A0A0F6CKP1</accession>
<dbReference type="HOGENOM" id="CLU_037423_2_1_14"/>
<feature type="binding site" evidence="4">
    <location>
        <position position="103"/>
    </location>
    <ligand>
        <name>a divalent metal cation</name>
        <dbReference type="ChEBI" id="CHEBI:60240"/>
        <label>1</label>
    </ligand>
</feature>
<proteinExistence type="inferred from homology"/>
<gene>
    <name evidence="5" type="ORF">GCW_02180</name>
</gene>
<dbReference type="AlphaFoldDB" id="A0A0F6CKP1"/>
<name>A0A0F6CKP1_MYCGL</name>
<dbReference type="eggNOG" id="COG0327">
    <property type="taxonomic scope" value="Bacteria"/>
</dbReference>
<feature type="binding site" evidence="4">
    <location>
        <position position="65"/>
    </location>
    <ligand>
        <name>a divalent metal cation</name>
        <dbReference type="ChEBI" id="CHEBI:60240"/>
        <label>1</label>
    </ligand>
</feature>
<dbReference type="KEGG" id="mgz:GCW_02180"/>
<dbReference type="InterPro" id="IPR036069">
    <property type="entry name" value="DUF34/NIF3_sf"/>
</dbReference>
<dbReference type="Gene3D" id="3.40.1390.30">
    <property type="entry name" value="NIF3 (NGG1p interacting factor 3)-like"/>
    <property type="match status" value="2"/>
</dbReference>
<evidence type="ECO:0000256" key="2">
    <source>
        <dbReference type="ARBA" id="ARBA00022112"/>
    </source>
</evidence>
<dbReference type="GO" id="GO:0046872">
    <property type="term" value="F:metal ion binding"/>
    <property type="evidence" value="ECO:0007669"/>
    <property type="project" value="UniProtKB-KW"/>
</dbReference>
<evidence type="ECO:0000256" key="4">
    <source>
        <dbReference type="PIRSR" id="PIRSR602678-1"/>
    </source>
</evidence>
<reference evidence="5 6" key="1">
    <citation type="journal article" date="2011" name="PLoS ONE">
        <title>Core proteome of the minimal cell: comparative proteomics of three mollicute species.</title>
        <authorList>
            <person name="Fisunov G.Y."/>
            <person name="Alexeev D.G."/>
            <person name="Bazaleev N.A."/>
            <person name="Ladygina V.G."/>
            <person name="Galyamina M.A."/>
            <person name="Kondratov I.G."/>
            <person name="Zhukova N.A."/>
            <person name="Serebryakova M.V."/>
            <person name="Demina I.A."/>
            <person name="Govorun V.M."/>
        </authorList>
    </citation>
    <scope>NUCLEOTIDE SEQUENCE [LARGE SCALE GENOMIC DNA]</scope>
    <source>
        <strain evidence="5 6">S6</strain>
    </source>
</reference>
<evidence type="ECO:0000256" key="1">
    <source>
        <dbReference type="ARBA" id="ARBA00006964"/>
    </source>
</evidence>
<feature type="binding site" evidence="4">
    <location>
        <position position="222"/>
    </location>
    <ligand>
        <name>a divalent metal cation</name>
        <dbReference type="ChEBI" id="CHEBI:60240"/>
        <label>1</label>
    </ligand>
</feature>
<dbReference type="InterPro" id="IPR002678">
    <property type="entry name" value="DUF34/NIF3"/>
</dbReference>
<feature type="binding site" evidence="4">
    <location>
        <position position="66"/>
    </location>
    <ligand>
        <name>a divalent metal cation</name>
        <dbReference type="ChEBI" id="CHEBI:60240"/>
        <label>1</label>
    </ligand>
</feature>
<comment type="similarity">
    <text evidence="1">Belongs to the GTP cyclohydrolase I type 2/NIF3 family.</text>
</comment>
<dbReference type="PANTHER" id="PTHR13799:SF14">
    <property type="entry name" value="GTP CYCLOHYDROLASE 1 TYPE 2 HOMOLOG"/>
    <property type="match status" value="1"/>
</dbReference>
<dbReference type="Proteomes" id="UP000018735">
    <property type="component" value="Chromosome"/>
</dbReference>
<dbReference type="SUPFAM" id="SSF102705">
    <property type="entry name" value="NIF3 (NGG1p interacting factor 3)-like"/>
    <property type="match status" value="1"/>
</dbReference>
<organism evidence="5 6">
    <name type="scientific">Mycoplasmoides gallisepticum S6</name>
    <dbReference type="NCBI Taxonomy" id="1006581"/>
    <lineage>
        <taxon>Bacteria</taxon>
        <taxon>Bacillati</taxon>
        <taxon>Mycoplasmatota</taxon>
        <taxon>Mycoplasmoidales</taxon>
        <taxon>Mycoplasmoidaceae</taxon>
        <taxon>Mycoplasmoides</taxon>
    </lineage>
</organism>
<evidence type="ECO:0000256" key="3">
    <source>
        <dbReference type="ARBA" id="ARBA00022723"/>
    </source>
</evidence>
<keyword evidence="3 4" id="KW-0479">Metal-binding</keyword>
<feature type="binding site" evidence="4">
    <location>
        <position position="219"/>
    </location>
    <ligand>
        <name>a divalent metal cation</name>
        <dbReference type="ChEBI" id="CHEBI:60240"/>
        <label>1</label>
    </ligand>
</feature>
<dbReference type="Pfam" id="PF01784">
    <property type="entry name" value="DUF34_NIF3"/>
    <property type="match status" value="1"/>
</dbReference>
<sequence length="258" mass="30601">MKIRRITDWVLKQFPLRNQLSFDNAKLINHKNLTNQLTKVLVCADYDRFNFELAKKHNANLIISHHPMFINHQDLKSDTFIAKTYQDFYQNNRSFLVLHTAYDFNPNGAHSYFFKLLKIKKFDPNPINHYYQFEIDCSLEQLISNLKKIEYIDQVQYLSKTKFKKKLKKGLICLGSGYSSDQLDLELFKRYDLLITGDLKWSSWINAINHEINVIDIGHHVESIFVDHIGELLVEKFHDQLDKKQLILGHSQFKIIKR</sequence>
<evidence type="ECO:0000313" key="5">
    <source>
        <dbReference type="EMBL" id="AHB99663.1"/>
    </source>
</evidence>
<dbReference type="PANTHER" id="PTHR13799">
    <property type="entry name" value="NGG1 INTERACTING FACTOR 3"/>
    <property type="match status" value="1"/>
</dbReference>
<evidence type="ECO:0000313" key="6">
    <source>
        <dbReference type="Proteomes" id="UP000018735"/>
    </source>
</evidence>
<protein>
    <recommendedName>
        <fullName evidence="2">GTP cyclohydrolase 1 type 2 homolog</fullName>
    </recommendedName>
</protein>
<dbReference type="RefSeq" id="WP_011884450.1">
    <property type="nucleotide sequence ID" value="NC_023030.2"/>
</dbReference>
<dbReference type="EMBL" id="CP006916">
    <property type="protein sequence ID" value="AHB99663.1"/>
    <property type="molecule type" value="Genomic_DNA"/>
</dbReference>
<dbReference type="GO" id="GO:0005737">
    <property type="term" value="C:cytoplasm"/>
    <property type="evidence" value="ECO:0007669"/>
    <property type="project" value="TreeGrafter"/>
</dbReference>